<dbReference type="Proteomes" id="UP001595960">
    <property type="component" value="Unassembled WGS sequence"/>
</dbReference>
<dbReference type="Pfam" id="PF07690">
    <property type="entry name" value="MFS_1"/>
    <property type="match status" value="1"/>
</dbReference>
<keyword evidence="2" id="KW-1003">Cell membrane</keyword>
<evidence type="ECO:0000256" key="3">
    <source>
        <dbReference type="ARBA" id="ARBA00022692"/>
    </source>
</evidence>
<dbReference type="SUPFAM" id="SSF103473">
    <property type="entry name" value="MFS general substrate transporter"/>
    <property type="match status" value="1"/>
</dbReference>
<feature type="transmembrane region" description="Helical" evidence="7">
    <location>
        <begin position="216"/>
        <end position="237"/>
    </location>
</feature>
<evidence type="ECO:0000313" key="9">
    <source>
        <dbReference type="EMBL" id="MFC4827480.1"/>
    </source>
</evidence>
<evidence type="ECO:0000256" key="5">
    <source>
        <dbReference type="ARBA" id="ARBA00023136"/>
    </source>
</evidence>
<evidence type="ECO:0000256" key="1">
    <source>
        <dbReference type="ARBA" id="ARBA00004651"/>
    </source>
</evidence>
<dbReference type="InterPro" id="IPR011701">
    <property type="entry name" value="MFS"/>
</dbReference>
<keyword evidence="3 7" id="KW-0812">Transmembrane</keyword>
<evidence type="ECO:0000259" key="8">
    <source>
        <dbReference type="PROSITE" id="PS50850"/>
    </source>
</evidence>
<evidence type="ECO:0000256" key="2">
    <source>
        <dbReference type="ARBA" id="ARBA00022475"/>
    </source>
</evidence>
<feature type="transmembrane region" description="Helical" evidence="7">
    <location>
        <begin position="152"/>
        <end position="182"/>
    </location>
</feature>
<feature type="transmembrane region" description="Helical" evidence="7">
    <location>
        <begin position="249"/>
        <end position="268"/>
    </location>
</feature>
<feature type="transmembrane region" description="Helical" evidence="7">
    <location>
        <begin position="368"/>
        <end position="389"/>
    </location>
</feature>
<evidence type="ECO:0000256" key="4">
    <source>
        <dbReference type="ARBA" id="ARBA00022989"/>
    </source>
</evidence>
<feature type="transmembrane region" description="Helical" evidence="7">
    <location>
        <begin position="343"/>
        <end position="362"/>
    </location>
</feature>
<name>A0ABV9R591_9MICO</name>
<keyword evidence="5 7" id="KW-0472">Membrane</keyword>
<evidence type="ECO:0000256" key="6">
    <source>
        <dbReference type="SAM" id="MobiDB-lite"/>
    </source>
</evidence>
<keyword evidence="10" id="KW-1185">Reference proteome</keyword>
<feature type="transmembrane region" description="Helical" evidence="7">
    <location>
        <begin position="280"/>
        <end position="304"/>
    </location>
</feature>
<dbReference type="CDD" id="cd06173">
    <property type="entry name" value="MFS_MefA_like"/>
    <property type="match status" value="1"/>
</dbReference>
<reference evidence="10" key="1">
    <citation type="journal article" date="2019" name="Int. J. Syst. Evol. Microbiol.">
        <title>The Global Catalogue of Microorganisms (GCM) 10K type strain sequencing project: providing services to taxonomists for standard genome sequencing and annotation.</title>
        <authorList>
            <consortium name="The Broad Institute Genomics Platform"/>
            <consortium name="The Broad Institute Genome Sequencing Center for Infectious Disease"/>
            <person name="Wu L."/>
            <person name="Ma J."/>
        </authorList>
    </citation>
    <scope>NUCLEOTIDE SEQUENCE [LARGE SCALE GENOMIC DNA]</scope>
    <source>
        <strain evidence="10">CGMCC 1.12192</strain>
    </source>
</reference>
<gene>
    <name evidence="9" type="ORF">ACFPER_01685</name>
</gene>
<dbReference type="EMBL" id="JBHSJC010000001">
    <property type="protein sequence ID" value="MFC4827480.1"/>
    <property type="molecule type" value="Genomic_DNA"/>
</dbReference>
<evidence type="ECO:0000256" key="7">
    <source>
        <dbReference type="SAM" id="Phobius"/>
    </source>
</evidence>
<comment type="caution">
    <text evidence="9">The sequence shown here is derived from an EMBL/GenBank/DDBJ whole genome shotgun (WGS) entry which is preliminary data.</text>
</comment>
<feature type="region of interest" description="Disordered" evidence="6">
    <location>
        <begin position="398"/>
        <end position="421"/>
    </location>
</feature>
<organism evidence="9 10">
    <name type="scientific">Agromyces aurantiacus</name>
    <dbReference type="NCBI Taxonomy" id="165814"/>
    <lineage>
        <taxon>Bacteria</taxon>
        <taxon>Bacillati</taxon>
        <taxon>Actinomycetota</taxon>
        <taxon>Actinomycetes</taxon>
        <taxon>Micrococcales</taxon>
        <taxon>Microbacteriaceae</taxon>
        <taxon>Agromyces</taxon>
    </lineage>
</organism>
<dbReference type="Gene3D" id="1.20.1250.20">
    <property type="entry name" value="MFS general substrate transporter like domains"/>
    <property type="match status" value="1"/>
</dbReference>
<dbReference type="PANTHER" id="PTHR23513">
    <property type="entry name" value="INTEGRAL MEMBRANE EFFLUX PROTEIN-RELATED"/>
    <property type="match status" value="1"/>
</dbReference>
<feature type="domain" description="Major facilitator superfamily (MFS) profile" evidence="8">
    <location>
        <begin position="214"/>
        <end position="421"/>
    </location>
</feature>
<proteinExistence type="predicted"/>
<evidence type="ECO:0000313" key="10">
    <source>
        <dbReference type="Proteomes" id="UP001595960"/>
    </source>
</evidence>
<dbReference type="RefSeq" id="WP_204395540.1">
    <property type="nucleotide sequence ID" value="NZ_JAFBBW010000001.1"/>
</dbReference>
<comment type="subcellular location">
    <subcellularLocation>
        <location evidence="1">Cell membrane</location>
        <topology evidence="1">Multi-pass membrane protein</topology>
    </subcellularLocation>
</comment>
<dbReference type="InterPro" id="IPR020846">
    <property type="entry name" value="MFS_dom"/>
</dbReference>
<protein>
    <submittedName>
        <fullName evidence="9">MFS transporter</fullName>
    </submittedName>
</protein>
<dbReference type="InterPro" id="IPR036259">
    <property type="entry name" value="MFS_trans_sf"/>
</dbReference>
<dbReference type="PANTHER" id="PTHR23513:SF6">
    <property type="entry name" value="MAJOR FACILITATOR SUPERFAMILY ASSOCIATED DOMAIN-CONTAINING PROTEIN"/>
    <property type="match status" value="1"/>
</dbReference>
<keyword evidence="4 7" id="KW-1133">Transmembrane helix</keyword>
<feature type="transmembrane region" description="Helical" evidence="7">
    <location>
        <begin position="310"/>
        <end position="331"/>
    </location>
</feature>
<dbReference type="PROSITE" id="PS50850">
    <property type="entry name" value="MFS"/>
    <property type="match status" value="1"/>
</dbReference>
<sequence>MRLFKIRDYRHLFSAQVIALFGTGLTTVALGLLAYDLAGPQAGQVLGTALTIKMVLYVIIAPIAAAYIDRLPRRVFLVTLDALRAIVVLALPFITEVWHVYVLIGLLQASSAAFTPTFQAVIPDIVTDKADYTRALSASQVAYTMESLLSPVLAAIALSFMSFSWLFLGTSLGFILSTLLVLSTRIPNAGRGTRSGAWDRATSGIRTFLRTPKLRGVIALNLVVAAAGSIVIVNTVTYVRDELGGSQSAVAWMLAASGTGSLIAALTLPRVLDRIAERTVMLTGAAVLSVATITAAALTAAGIITWAGTAILWLLIGSGMAMIVTPTGRILRGSVEPTRLPQVFAAQFSLSHLAWLLTYPIAGWLGTAMGLTITWSALAILAVAGAVAARSLWTRNGARGPAQAPATSLRARGPLGSVEHA</sequence>
<accession>A0ABV9R591</accession>
<feature type="transmembrane region" description="Helical" evidence="7">
    <location>
        <begin position="45"/>
        <end position="68"/>
    </location>
</feature>
<feature type="transmembrane region" description="Helical" evidence="7">
    <location>
        <begin position="12"/>
        <end position="33"/>
    </location>
</feature>